<dbReference type="InterPro" id="IPR006047">
    <property type="entry name" value="GH13_cat_dom"/>
</dbReference>
<evidence type="ECO:0000256" key="2">
    <source>
        <dbReference type="ARBA" id="ARBA00022801"/>
    </source>
</evidence>
<dbReference type="Pfam" id="PF02922">
    <property type="entry name" value="CBM_48"/>
    <property type="match status" value="1"/>
</dbReference>
<evidence type="ECO:0000313" key="7">
    <source>
        <dbReference type="Proteomes" id="UP000006666"/>
    </source>
</evidence>
<dbReference type="PANTHER" id="PTHR43002">
    <property type="entry name" value="GLYCOGEN DEBRANCHING ENZYME"/>
    <property type="match status" value="1"/>
</dbReference>
<name>C7NG03_KYTSD</name>
<comment type="similarity">
    <text evidence="1">Belongs to the glycosyl hydrolase 13 family.</text>
</comment>
<dbReference type="STRING" id="478801.Ksed_09570"/>
<dbReference type="NCBIfam" id="TIGR02100">
    <property type="entry name" value="glgX_debranch"/>
    <property type="match status" value="1"/>
</dbReference>
<keyword evidence="2" id="KW-0378">Hydrolase</keyword>
<dbReference type="CDD" id="cd02856">
    <property type="entry name" value="E_set_GDE_Isoamylase_N"/>
    <property type="match status" value="1"/>
</dbReference>
<dbReference type="InterPro" id="IPR004193">
    <property type="entry name" value="Glyco_hydro_13_N"/>
</dbReference>
<dbReference type="GO" id="GO:0004135">
    <property type="term" value="F:amylo-alpha-1,6-glucosidase activity"/>
    <property type="evidence" value="ECO:0007669"/>
    <property type="project" value="InterPro"/>
</dbReference>
<dbReference type="KEGG" id="kse:Ksed_09570"/>
<dbReference type="CDD" id="cd11326">
    <property type="entry name" value="AmyAc_Glg_debranch"/>
    <property type="match status" value="1"/>
</dbReference>
<dbReference type="InterPro" id="IPR011837">
    <property type="entry name" value="Glycogen_debranch_GlgX"/>
</dbReference>
<dbReference type="SUPFAM" id="SSF51445">
    <property type="entry name" value="(Trans)glycosidases"/>
    <property type="match status" value="1"/>
</dbReference>
<dbReference type="InterPro" id="IPR013783">
    <property type="entry name" value="Ig-like_fold"/>
</dbReference>
<feature type="region of interest" description="Disordered" evidence="4">
    <location>
        <begin position="698"/>
        <end position="718"/>
    </location>
</feature>
<dbReference type="eggNOG" id="COG1523">
    <property type="taxonomic scope" value="Bacteria"/>
</dbReference>
<keyword evidence="7" id="KW-1185">Reference proteome</keyword>
<dbReference type="InterPro" id="IPR014756">
    <property type="entry name" value="Ig_E-set"/>
</dbReference>
<feature type="domain" description="Glycosyl hydrolase family 13 catalytic" evidence="5">
    <location>
        <begin position="159"/>
        <end position="601"/>
    </location>
</feature>
<evidence type="ECO:0000313" key="6">
    <source>
        <dbReference type="EMBL" id="ACV06003.1"/>
    </source>
</evidence>
<protein>
    <submittedName>
        <fullName evidence="6">Glycogen debranching enzyme GlgX</fullName>
    </submittedName>
</protein>
<proteinExistence type="inferred from homology"/>
<evidence type="ECO:0000256" key="4">
    <source>
        <dbReference type="SAM" id="MobiDB-lite"/>
    </source>
</evidence>
<dbReference type="CAZy" id="GH13">
    <property type="family name" value="Glycoside Hydrolase Family 13"/>
</dbReference>
<dbReference type="HOGENOM" id="CLU_011725_1_1_11"/>
<gene>
    <name evidence="6" type="ordered locus">Ksed_09570</name>
</gene>
<accession>C7NG03</accession>
<feature type="region of interest" description="Disordered" evidence="4">
    <location>
        <begin position="1"/>
        <end position="28"/>
    </location>
</feature>
<dbReference type="CAZy" id="CBM48">
    <property type="family name" value="Carbohydrate-Binding Module Family 48"/>
</dbReference>
<keyword evidence="3" id="KW-0326">Glycosidase</keyword>
<dbReference type="SMART" id="SM00642">
    <property type="entry name" value="Aamy"/>
    <property type="match status" value="1"/>
</dbReference>
<dbReference type="RefSeq" id="WP_012802417.1">
    <property type="nucleotide sequence ID" value="NC_013169.1"/>
</dbReference>
<dbReference type="Gene3D" id="3.20.20.80">
    <property type="entry name" value="Glycosidases"/>
    <property type="match status" value="1"/>
</dbReference>
<organism evidence="6 7">
    <name type="scientific">Kytococcus sedentarius (strain ATCC 14392 / DSM 20547 / JCM 11482 / CCUG 33030 / NBRC 15357 / NCTC 11040 / CCM 314 / 541)</name>
    <name type="common">Micrococcus sedentarius</name>
    <dbReference type="NCBI Taxonomy" id="478801"/>
    <lineage>
        <taxon>Bacteria</taxon>
        <taxon>Bacillati</taxon>
        <taxon>Actinomycetota</taxon>
        <taxon>Actinomycetes</taxon>
        <taxon>Micrococcales</taxon>
        <taxon>Kytococcaceae</taxon>
        <taxon>Kytococcus</taxon>
    </lineage>
</organism>
<dbReference type="Proteomes" id="UP000006666">
    <property type="component" value="Chromosome"/>
</dbReference>
<reference evidence="6 7" key="1">
    <citation type="journal article" date="2009" name="Stand. Genomic Sci.">
        <title>Complete genome sequence of Kytococcus sedentarius type strain (541).</title>
        <authorList>
            <person name="Sims D."/>
            <person name="Brettin T."/>
            <person name="Detter J.C."/>
            <person name="Han C."/>
            <person name="Lapidus A."/>
            <person name="Copeland A."/>
            <person name="Glavina Del Rio T."/>
            <person name="Nolan M."/>
            <person name="Chen F."/>
            <person name="Lucas S."/>
            <person name="Tice H."/>
            <person name="Cheng J.F."/>
            <person name="Bruce D."/>
            <person name="Goodwin L."/>
            <person name="Pitluck S."/>
            <person name="Ovchinnikova G."/>
            <person name="Pati A."/>
            <person name="Ivanova N."/>
            <person name="Mavrommatis K."/>
            <person name="Chen A."/>
            <person name="Palaniappan K."/>
            <person name="D'haeseleer P."/>
            <person name="Chain P."/>
            <person name="Bristow J."/>
            <person name="Eisen J.A."/>
            <person name="Markowitz V."/>
            <person name="Hugenholtz P."/>
            <person name="Schneider S."/>
            <person name="Goker M."/>
            <person name="Pukall R."/>
            <person name="Kyrpides N.C."/>
            <person name="Klenk H.P."/>
        </authorList>
    </citation>
    <scope>NUCLEOTIDE SEQUENCE [LARGE SCALE GENOMIC DNA]</scope>
    <source>
        <strain evidence="7">ATCC 14392 / DSM 20547 / JCM 11482 / CCUG 33030 / NBRC 15357 / NCTC 11040 / CCM 314 / 541</strain>
    </source>
</reference>
<dbReference type="GO" id="GO:0005980">
    <property type="term" value="P:glycogen catabolic process"/>
    <property type="evidence" value="ECO:0007669"/>
    <property type="project" value="InterPro"/>
</dbReference>
<dbReference type="InterPro" id="IPR044505">
    <property type="entry name" value="GlgX_Isoamylase_N_E_set"/>
</dbReference>
<evidence type="ECO:0000256" key="1">
    <source>
        <dbReference type="ARBA" id="ARBA00008061"/>
    </source>
</evidence>
<dbReference type="SUPFAM" id="SSF81296">
    <property type="entry name" value="E set domains"/>
    <property type="match status" value="1"/>
</dbReference>
<dbReference type="Gene3D" id="2.60.40.10">
    <property type="entry name" value="Immunoglobulins"/>
    <property type="match status" value="1"/>
</dbReference>
<dbReference type="InterPro" id="IPR017853">
    <property type="entry name" value="GH"/>
</dbReference>
<feature type="region of interest" description="Disordered" evidence="4">
    <location>
        <begin position="491"/>
        <end position="522"/>
    </location>
</feature>
<sequence>MPLHHGFSPDIPPHPGLRSIPDGAGDDPAARDVVEVAVVAKEATAVWLCLREDDGAERRVPLRHQVHGIWFDQVADVPPGTPYCFRADGPWEPTRGLRHNPAKRLLDPFGVVVTGTVTPGPELFAHQVDKHLQAVDGGAHRSEVDSGDAVPWNLVPDDRALGHTFDWGDDAPPFTPWRDTVISEGHVHGLTATHPEVPEELRGTYAGLAHPAVIEHLVALGVTAVELLPLHAKADELHLMARGAENYWGYNSLSWFAPHPGYAATDDPMGVADEVRSMVKALHTAGLEVILDVVYNHTAEESSAWGPTYSWRGLDAPLYYRLDDVGRDVDHTGCHNTVDTTRPETLRLVLDSLRHWVTSYHVDGFRFDLASALGRDVSGTWTRNHPLLLALRTDPVLSRVKLVAEPWDVSPGGWQTGSHPPPMAEWNDRFRDAVRGFWLTGGTSVSELATRLSGSSDLFDHHGRLPTSSVNFVTAHDGFTLHDLTAYDHKHNIDNGEDNQDGAGANHSANHGTEGPVPDTPAGARIAAARRRTMRNLLATTLLATGTPMLTAGDEFGRTQGGNNNLYTLTDATRHLAALDWEWEQWQADLVATTRRLVELRRRFHAIGDHAFFAPFTPGDGSTDPGGGLRAGWFTATGAPLTGTDWADASTRTLQMVLIGEDGPASEAVVVALHAGGPGELVVPVVDGWPTAHREWSSAWEHPDHPDDDADPQPGEALALDGPTVIVWSLHP</sequence>
<evidence type="ECO:0000259" key="5">
    <source>
        <dbReference type="SMART" id="SM00642"/>
    </source>
</evidence>
<dbReference type="AlphaFoldDB" id="C7NG03"/>
<dbReference type="EMBL" id="CP001686">
    <property type="protein sequence ID" value="ACV06003.1"/>
    <property type="molecule type" value="Genomic_DNA"/>
</dbReference>
<evidence type="ECO:0000256" key="3">
    <source>
        <dbReference type="ARBA" id="ARBA00023295"/>
    </source>
</evidence>